<proteinExistence type="predicted"/>
<organism evidence="2 3">
    <name type="scientific">Phlyctema vagabunda</name>
    <dbReference type="NCBI Taxonomy" id="108571"/>
    <lineage>
        <taxon>Eukaryota</taxon>
        <taxon>Fungi</taxon>
        <taxon>Dikarya</taxon>
        <taxon>Ascomycota</taxon>
        <taxon>Pezizomycotina</taxon>
        <taxon>Leotiomycetes</taxon>
        <taxon>Helotiales</taxon>
        <taxon>Dermateaceae</taxon>
        <taxon>Phlyctema</taxon>
    </lineage>
</organism>
<feature type="region of interest" description="Disordered" evidence="1">
    <location>
        <begin position="75"/>
        <end position="99"/>
    </location>
</feature>
<reference evidence="2 3" key="1">
    <citation type="submission" date="2024-06" db="EMBL/GenBank/DDBJ databases">
        <title>Complete genome of Phlyctema vagabunda strain 19-DSS-EL-015.</title>
        <authorList>
            <person name="Fiorenzani C."/>
        </authorList>
    </citation>
    <scope>NUCLEOTIDE SEQUENCE [LARGE SCALE GENOMIC DNA]</scope>
    <source>
        <strain evidence="2 3">19-DSS-EL-015</strain>
    </source>
</reference>
<comment type="caution">
    <text evidence="2">The sequence shown here is derived from an EMBL/GenBank/DDBJ whole genome shotgun (WGS) entry which is preliminary data.</text>
</comment>
<keyword evidence="3" id="KW-1185">Reference proteome</keyword>
<dbReference type="Proteomes" id="UP001629113">
    <property type="component" value="Unassembled WGS sequence"/>
</dbReference>
<feature type="compositionally biased region" description="Basic and acidic residues" evidence="1">
    <location>
        <begin position="75"/>
        <end position="93"/>
    </location>
</feature>
<accession>A0ABR4PLS4</accession>
<evidence type="ECO:0000256" key="1">
    <source>
        <dbReference type="SAM" id="MobiDB-lite"/>
    </source>
</evidence>
<evidence type="ECO:0000313" key="2">
    <source>
        <dbReference type="EMBL" id="KAL3424293.1"/>
    </source>
</evidence>
<evidence type="ECO:0000313" key="3">
    <source>
        <dbReference type="Proteomes" id="UP001629113"/>
    </source>
</evidence>
<gene>
    <name evidence="2" type="ORF">PVAG01_03574</name>
</gene>
<sequence length="111" mass="13107">MRNMRNMRNILYIDTEVTDEMVGTQTKQWWRRKQETIGDIRNMRIILCTDIDMDIDMDKGTGMGMGIETTALEVKRETAKRRDERADDTRRSGIQDPTIQRIKVKRLTSEI</sequence>
<protein>
    <submittedName>
        <fullName evidence="2">Uncharacterized protein</fullName>
    </submittedName>
</protein>
<name>A0ABR4PLS4_9HELO</name>
<dbReference type="EMBL" id="JBFCZG010000003">
    <property type="protein sequence ID" value="KAL3424293.1"/>
    <property type="molecule type" value="Genomic_DNA"/>
</dbReference>